<dbReference type="InterPro" id="IPR009057">
    <property type="entry name" value="Homeodomain-like_sf"/>
</dbReference>
<evidence type="ECO:0000256" key="3">
    <source>
        <dbReference type="ARBA" id="ARBA00023163"/>
    </source>
</evidence>
<evidence type="ECO:0000313" key="5">
    <source>
        <dbReference type="EMBL" id="RTE66761.1"/>
    </source>
</evidence>
<name>A0A430KTC0_9GAMM</name>
<dbReference type="SUPFAM" id="SSF52317">
    <property type="entry name" value="Class I glutamine amidotransferase-like"/>
    <property type="match status" value="1"/>
</dbReference>
<keyword evidence="2" id="KW-0238">DNA-binding</keyword>
<comment type="caution">
    <text evidence="5">The sequence shown here is derived from an EMBL/GenBank/DDBJ whole genome shotgun (WGS) entry which is preliminary data.</text>
</comment>
<dbReference type="GO" id="GO:0003700">
    <property type="term" value="F:DNA-binding transcription factor activity"/>
    <property type="evidence" value="ECO:0007669"/>
    <property type="project" value="InterPro"/>
</dbReference>
<dbReference type="PANTHER" id="PTHR43130">
    <property type="entry name" value="ARAC-FAMILY TRANSCRIPTIONAL REGULATOR"/>
    <property type="match status" value="1"/>
</dbReference>
<dbReference type="AlphaFoldDB" id="A0A430KTC0"/>
<dbReference type="PRINTS" id="PR00032">
    <property type="entry name" value="HTHARAC"/>
</dbReference>
<dbReference type="RefSeq" id="WP_126157345.1">
    <property type="nucleotide sequence ID" value="NZ_RQXW01000003.1"/>
</dbReference>
<reference evidence="5 6" key="1">
    <citation type="submission" date="2018-11" db="EMBL/GenBank/DDBJ databases">
        <title>The draft genome sequence of Amphritea opalescens ANRC-JH13T.</title>
        <authorList>
            <person name="Fang Z."/>
            <person name="Zhang Y."/>
            <person name="Han X."/>
        </authorList>
    </citation>
    <scope>NUCLEOTIDE SEQUENCE [LARGE SCALE GENOMIC DNA]</scope>
    <source>
        <strain evidence="5 6">ANRC-JH13</strain>
    </source>
</reference>
<evidence type="ECO:0000256" key="2">
    <source>
        <dbReference type="ARBA" id="ARBA00023125"/>
    </source>
</evidence>
<accession>A0A430KTC0</accession>
<dbReference type="InterPro" id="IPR029062">
    <property type="entry name" value="Class_I_gatase-like"/>
</dbReference>
<organism evidence="5 6">
    <name type="scientific">Amphritea opalescens</name>
    <dbReference type="NCBI Taxonomy" id="2490544"/>
    <lineage>
        <taxon>Bacteria</taxon>
        <taxon>Pseudomonadati</taxon>
        <taxon>Pseudomonadota</taxon>
        <taxon>Gammaproteobacteria</taxon>
        <taxon>Oceanospirillales</taxon>
        <taxon>Oceanospirillaceae</taxon>
        <taxon>Amphritea</taxon>
    </lineage>
</organism>
<dbReference type="SUPFAM" id="SSF46689">
    <property type="entry name" value="Homeodomain-like"/>
    <property type="match status" value="2"/>
</dbReference>
<dbReference type="PROSITE" id="PS01124">
    <property type="entry name" value="HTH_ARAC_FAMILY_2"/>
    <property type="match status" value="1"/>
</dbReference>
<evidence type="ECO:0000259" key="4">
    <source>
        <dbReference type="PROSITE" id="PS01124"/>
    </source>
</evidence>
<proteinExistence type="predicted"/>
<dbReference type="SMART" id="SM00342">
    <property type="entry name" value="HTH_ARAC"/>
    <property type="match status" value="1"/>
</dbReference>
<feature type="domain" description="HTH araC/xylS-type" evidence="4">
    <location>
        <begin position="213"/>
        <end position="311"/>
    </location>
</feature>
<dbReference type="Pfam" id="PF01965">
    <property type="entry name" value="DJ-1_PfpI"/>
    <property type="match status" value="1"/>
</dbReference>
<dbReference type="OrthoDB" id="9803764at2"/>
<dbReference type="GO" id="GO:0043565">
    <property type="term" value="F:sequence-specific DNA binding"/>
    <property type="evidence" value="ECO:0007669"/>
    <property type="project" value="InterPro"/>
</dbReference>
<evidence type="ECO:0000313" key="6">
    <source>
        <dbReference type="Proteomes" id="UP000283087"/>
    </source>
</evidence>
<dbReference type="PANTHER" id="PTHR43130:SF3">
    <property type="entry name" value="HTH-TYPE TRANSCRIPTIONAL REGULATOR RV1931C"/>
    <property type="match status" value="1"/>
</dbReference>
<dbReference type="InterPro" id="IPR002818">
    <property type="entry name" value="DJ-1/PfpI"/>
</dbReference>
<keyword evidence="6" id="KW-1185">Reference proteome</keyword>
<dbReference type="InterPro" id="IPR052158">
    <property type="entry name" value="INH-QAR"/>
</dbReference>
<evidence type="ECO:0000256" key="1">
    <source>
        <dbReference type="ARBA" id="ARBA00023015"/>
    </source>
</evidence>
<dbReference type="EMBL" id="RQXW01000003">
    <property type="protein sequence ID" value="RTE66761.1"/>
    <property type="molecule type" value="Genomic_DNA"/>
</dbReference>
<dbReference type="Pfam" id="PF12833">
    <property type="entry name" value="HTH_18"/>
    <property type="match status" value="1"/>
</dbReference>
<dbReference type="InterPro" id="IPR020449">
    <property type="entry name" value="Tscrpt_reg_AraC-type_HTH"/>
</dbReference>
<dbReference type="InterPro" id="IPR018062">
    <property type="entry name" value="HTH_AraC-typ_CS"/>
</dbReference>
<protein>
    <submittedName>
        <fullName evidence="5">Helix-turn-helix domain-containing protein</fullName>
    </submittedName>
</protein>
<keyword evidence="3" id="KW-0804">Transcription</keyword>
<dbReference type="Gene3D" id="3.40.50.880">
    <property type="match status" value="1"/>
</dbReference>
<dbReference type="InterPro" id="IPR018060">
    <property type="entry name" value="HTH_AraC"/>
</dbReference>
<dbReference type="Gene3D" id="1.10.10.60">
    <property type="entry name" value="Homeodomain-like"/>
    <property type="match status" value="2"/>
</dbReference>
<keyword evidence="1" id="KW-0805">Transcription regulation</keyword>
<dbReference type="Proteomes" id="UP000283087">
    <property type="component" value="Unassembled WGS sequence"/>
</dbReference>
<dbReference type="CDD" id="cd03138">
    <property type="entry name" value="GATase1_AraC_2"/>
    <property type="match status" value="1"/>
</dbReference>
<dbReference type="PROSITE" id="PS00041">
    <property type="entry name" value="HTH_ARAC_FAMILY_1"/>
    <property type="match status" value="1"/>
</dbReference>
<gene>
    <name evidence="5" type="ORF">EH243_03910</name>
</gene>
<sequence length="314" mass="35364">MKTINVVILLYPGVMRSAVEGLRELFELAGRLSQAQQGSLQFSVRLLEHTEVQRVDGGLPGEDDRPQVVILPPCLTDQFYTIEQPQLSGWLREMHGAGALLCSVCAGAFVLAQTGLLNQRPATTHWLLTERLAQQYSEVRVDGNKILINDGDLITAGGLMAWLDLGLELVAQFGSPALMRRLGKQLVIDTAPREQRYYRCFLPPFDHGDRVILKVQHFLQNGFQQPLTIKQLAVDSHLTERTFLRRFVRATGYKPKEYLQQLRISKACEALEATTDPVEQISLSVGYEDASAFRKAFIQIMGLTPREFRARFSH</sequence>